<evidence type="ECO:0000313" key="2">
    <source>
        <dbReference type="EMBL" id="SUZ56401.1"/>
    </source>
</evidence>
<dbReference type="InterPro" id="IPR013096">
    <property type="entry name" value="Cupin_2"/>
</dbReference>
<organism evidence="2">
    <name type="scientific">marine metagenome</name>
    <dbReference type="NCBI Taxonomy" id="408172"/>
    <lineage>
        <taxon>unclassified sequences</taxon>
        <taxon>metagenomes</taxon>
        <taxon>ecological metagenomes</taxon>
    </lineage>
</organism>
<gene>
    <name evidence="2" type="ORF">METZ01_LOCUS9255</name>
</gene>
<protein>
    <recommendedName>
        <fullName evidence="1">Cupin type-2 domain-containing protein</fullName>
    </recommendedName>
</protein>
<feature type="domain" description="Cupin type-2" evidence="1">
    <location>
        <begin position="45"/>
        <end position="103"/>
    </location>
</feature>
<dbReference type="InterPro" id="IPR011051">
    <property type="entry name" value="RmlC_Cupin_sf"/>
</dbReference>
<dbReference type="EMBL" id="UINC01000499">
    <property type="protein sequence ID" value="SUZ56401.1"/>
    <property type="molecule type" value="Genomic_DNA"/>
</dbReference>
<dbReference type="PANTHER" id="PTHR40112">
    <property type="entry name" value="H2HPP ISOMERASE"/>
    <property type="match status" value="1"/>
</dbReference>
<reference evidence="2" key="1">
    <citation type="submission" date="2018-05" db="EMBL/GenBank/DDBJ databases">
        <authorList>
            <person name="Lanie J.A."/>
            <person name="Ng W.-L."/>
            <person name="Kazmierczak K.M."/>
            <person name="Andrzejewski T.M."/>
            <person name="Davidsen T.M."/>
            <person name="Wayne K.J."/>
            <person name="Tettelin H."/>
            <person name="Glass J.I."/>
            <person name="Rusch D."/>
            <person name="Podicherti R."/>
            <person name="Tsui H.-C.T."/>
            <person name="Winkler M.E."/>
        </authorList>
    </citation>
    <scope>NUCLEOTIDE SEQUENCE</scope>
</reference>
<dbReference type="Pfam" id="PF07883">
    <property type="entry name" value="Cupin_2"/>
    <property type="match status" value="1"/>
</dbReference>
<dbReference type="AlphaFoldDB" id="A0A381NPB4"/>
<sequence length="130" mass="14446">MTAAKERKQLPWNFSIGDESQGIFRILTEGITTRIFSGENVMLSVVKLEPNSAGTVHRHPEEQWGVLLEGECVRIQGDEELTMKAGDFWYTPCGVSHGIRTAEIGATVLDIFSPPREEYKKQGEGFSSST</sequence>
<dbReference type="PANTHER" id="PTHR40112:SF1">
    <property type="entry name" value="H2HPP ISOMERASE"/>
    <property type="match status" value="1"/>
</dbReference>
<evidence type="ECO:0000259" key="1">
    <source>
        <dbReference type="Pfam" id="PF07883"/>
    </source>
</evidence>
<dbReference type="InterPro" id="IPR052535">
    <property type="entry name" value="Bacilysin_H2HPP_isomerase"/>
</dbReference>
<dbReference type="InterPro" id="IPR014710">
    <property type="entry name" value="RmlC-like_jellyroll"/>
</dbReference>
<dbReference type="Gene3D" id="2.60.120.10">
    <property type="entry name" value="Jelly Rolls"/>
    <property type="match status" value="1"/>
</dbReference>
<name>A0A381NPB4_9ZZZZ</name>
<proteinExistence type="predicted"/>
<dbReference type="CDD" id="cd02238">
    <property type="entry name" value="cupin_KdgF"/>
    <property type="match status" value="1"/>
</dbReference>
<accession>A0A381NPB4</accession>
<dbReference type="SUPFAM" id="SSF51182">
    <property type="entry name" value="RmlC-like cupins"/>
    <property type="match status" value="1"/>
</dbReference>